<name>A0A485KCR9_9STRA</name>
<protein>
    <submittedName>
        <fullName evidence="2">Aste57867_5326 protein</fullName>
    </submittedName>
</protein>
<keyword evidence="3" id="KW-1185">Reference proteome</keyword>
<evidence type="ECO:0000313" key="3">
    <source>
        <dbReference type="Proteomes" id="UP000332933"/>
    </source>
</evidence>
<gene>
    <name evidence="2" type="primary">Aste57867_5326</name>
    <name evidence="1" type="ORF">As57867_005313</name>
    <name evidence="2" type="ORF">ASTE57867_5326</name>
</gene>
<proteinExistence type="predicted"/>
<sequence length="160" mass="18580">MLGTQIALASTRDERITWWFAKAFPLIEKYKYADVEIEFDAALATYDKDNKSDQGFMYWRTVSWLALVKTRLRQSRTSWAPLFEAVLSHQELLHGVDHDHVIDTKLFYSQSLVGVRELELGGTLLDECFESTQRLYGDNHHMSITMRVSKCTARMKITRA</sequence>
<dbReference type="EMBL" id="VJMH01001655">
    <property type="protein sequence ID" value="KAF0711314.1"/>
    <property type="molecule type" value="Genomic_DNA"/>
</dbReference>
<reference evidence="2 3" key="1">
    <citation type="submission" date="2019-03" db="EMBL/GenBank/DDBJ databases">
        <authorList>
            <person name="Gaulin E."/>
            <person name="Dumas B."/>
        </authorList>
    </citation>
    <scope>NUCLEOTIDE SEQUENCE [LARGE SCALE GENOMIC DNA]</scope>
    <source>
        <strain evidence="2">CBS 568.67</strain>
    </source>
</reference>
<dbReference type="Proteomes" id="UP000332933">
    <property type="component" value="Unassembled WGS sequence"/>
</dbReference>
<accession>A0A485KCR9</accession>
<evidence type="ECO:0000313" key="1">
    <source>
        <dbReference type="EMBL" id="KAF0711314.1"/>
    </source>
</evidence>
<reference evidence="1" key="2">
    <citation type="submission" date="2019-06" db="EMBL/GenBank/DDBJ databases">
        <title>Genomics analysis of Aphanomyces spp. identifies a new class of oomycete effector associated with host adaptation.</title>
        <authorList>
            <person name="Gaulin E."/>
        </authorList>
    </citation>
    <scope>NUCLEOTIDE SEQUENCE</scope>
    <source>
        <strain evidence="1">CBS 578.67</strain>
    </source>
</reference>
<organism evidence="2 3">
    <name type="scientific">Aphanomyces stellatus</name>
    <dbReference type="NCBI Taxonomy" id="120398"/>
    <lineage>
        <taxon>Eukaryota</taxon>
        <taxon>Sar</taxon>
        <taxon>Stramenopiles</taxon>
        <taxon>Oomycota</taxon>
        <taxon>Saprolegniomycetes</taxon>
        <taxon>Saprolegniales</taxon>
        <taxon>Verrucalvaceae</taxon>
        <taxon>Aphanomyces</taxon>
    </lineage>
</organism>
<evidence type="ECO:0000313" key="2">
    <source>
        <dbReference type="EMBL" id="VFT82391.1"/>
    </source>
</evidence>
<dbReference type="EMBL" id="CAADRA010001656">
    <property type="protein sequence ID" value="VFT82391.1"/>
    <property type="molecule type" value="Genomic_DNA"/>
</dbReference>
<dbReference type="AlphaFoldDB" id="A0A485KCR9"/>